<proteinExistence type="predicted"/>
<feature type="domain" description="HEPN" evidence="1">
    <location>
        <begin position="11"/>
        <end position="124"/>
    </location>
</feature>
<protein>
    <submittedName>
        <fullName evidence="2">DNA-binding protein</fullName>
    </submittedName>
</protein>
<dbReference type="PROSITE" id="PS50910">
    <property type="entry name" value="HEPN"/>
    <property type="match status" value="1"/>
</dbReference>
<dbReference type="EMBL" id="NBVN01000001">
    <property type="protein sequence ID" value="PUA34019.1"/>
    <property type="molecule type" value="Genomic_DNA"/>
</dbReference>
<evidence type="ECO:0000313" key="3">
    <source>
        <dbReference type="Proteomes" id="UP000244093"/>
    </source>
</evidence>
<evidence type="ECO:0000313" key="2">
    <source>
        <dbReference type="EMBL" id="PUA34019.1"/>
    </source>
</evidence>
<dbReference type="Pfam" id="PF05168">
    <property type="entry name" value="HEPN"/>
    <property type="match status" value="1"/>
</dbReference>
<reference evidence="2 3" key="1">
    <citation type="journal article" date="2018" name="Syst. Appl. Microbiol.">
        <title>A new symbiotic nanoarchaeote (Candidatus Nanoclepta minutus) and its host (Zestosphaera tikiterensis gen. nov., sp. nov.) from a New Zealand hot spring.</title>
        <authorList>
            <person name="St John E."/>
            <person name="Liu Y."/>
            <person name="Podar M."/>
            <person name="Stott M.B."/>
            <person name="Meneghin J."/>
            <person name="Chen Z."/>
            <person name="Lagutin K."/>
            <person name="Mitchell K."/>
            <person name="Reysenbach A.L."/>
        </authorList>
    </citation>
    <scope>NUCLEOTIDE SEQUENCE [LARGE SCALE GENOMIC DNA]</scope>
    <source>
        <strain evidence="2">NZ3</strain>
    </source>
</reference>
<dbReference type="SUPFAM" id="SSF81593">
    <property type="entry name" value="Nucleotidyltransferase substrate binding subunit/domain"/>
    <property type="match status" value="1"/>
</dbReference>
<dbReference type="GO" id="GO:0003677">
    <property type="term" value="F:DNA binding"/>
    <property type="evidence" value="ECO:0007669"/>
    <property type="project" value="UniProtKB-KW"/>
</dbReference>
<dbReference type="AlphaFoldDB" id="A0A2R7Y9N1"/>
<organism evidence="2 3">
    <name type="scientific">Zestosphaera tikiterensis</name>
    <dbReference type="NCBI Taxonomy" id="1973259"/>
    <lineage>
        <taxon>Archaea</taxon>
        <taxon>Thermoproteota</taxon>
        <taxon>Thermoprotei</taxon>
        <taxon>Desulfurococcales</taxon>
        <taxon>Desulfurococcaceae</taxon>
        <taxon>Zestosphaera</taxon>
    </lineage>
</organism>
<keyword evidence="2" id="KW-0238">DNA-binding</keyword>
<evidence type="ECO:0000259" key="1">
    <source>
        <dbReference type="PROSITE" id="PS50910"/>
    </source>
</evidence>
<sequence length="141" mass="16059">MFDVAEYSRWMESARRTLGSAHGDLERGDFNWACFKAHQVAEKALKALLWGVGAPTPGHSLPKLLNKVREVLSVEPPQDVYEACIRLNKFYIAARYPNAWSEGIPEEYYSRSEAEEAIRYAEVVLKWVEGIWRELSRLGGG</sequence>
<accession>A0A2R7Y9N1</accession>
<dbReference type="SMART" id="SM00748">
    <property type="entry name" value="HEPN"/>
    <property type="match status" value="1"/>
</dbReference>
<comment type="caution">
    <text evidence="2">The sequence shown here is derived from an EMBL/GenBank/DDBJ whole genome shotgun (WGS) entry which is preliminary data.</text>
</comment>
<name>A0A2R7Y9N1_9CREN</name>
<gene>
    <name evidence="2" type="ORF">B7O98_00995</name>
</gene>
<dbReference type="Proteomes" id="UP000244093">
    <property type="component" value="Unassembled WGS sequence"/>
</dbReference>
<dbReference type="InterPro" id="IPR007842">
    <property type="entry name" value="HEPN_dom"/>
</dbReference>
<dbReference type="Gene3D" id="1.20.120.330">
    <property type="entry name" value="Nucleotidyltransferases domain 2"/>
    <property type="match status" value="1"/>
</dbReference>